<sequence length="214" mass="24142">MRIRKELHPEEGKKNEKVDLPPVCFALTPKEKKTFFKSLCDVKVPIGDEDIPTPHDVNKGDGLRHAPHEEIEDDVNHLDGLRLSKNDHSPITCSHARKLQHENSLFAPLNTNISGNLILPKCSIFVFPWFIPEDIITAPRRMGYIEDNKGYVERESAHVLPAAVYTNKKIYLTMADSTKWTKEISEHIADEQVAQAIVEASQAMVEVSQPTVEA</sequence>
<evidence type="ECO:0000313" key="1">
    <source>
        <dbReference type="EnsemblPlants" id="OPUNC04G04080.1"/>
    </source>
</evidence>
<dbReference type="Pfam" id="PF12425">
    <property type="entry name" value="DUF3673"/>
    <property type="match status" value="1"/>
</dbReference>
<reference evidence="1" key="1">
    <citation type="submission" date="2015-04" db="UniProtKB">
        <authorList>
            <consortium name="EnsemblPlants"/>
        </authorList>
    </citation>
    <scope>IDENTIFICATION</scope>
</reference>
<dbReference type="HOGENOM" id="CLU_1290805_0_0_1"/>
<name>A0A0E0KN95_ORYPU</name>
<dbReference type="InterPro" id="IPR022142">
    <property type="entry name" value="DUF3673"/>
</dbReference>
<dbReference type="Proteomes" id="UP000026962">
    <property type="component" value="Chromosome 4"/>
</dbReference>
<reference evidence="1" key="2">
    <citation type="submission" date="2018-05" db="EMBL/GenBank/DDBJ databases">
        <title>OpunRS2 (Oryza punctata Reference Sequence Version 2).</title>
        <authorList>
            <person name="Zhang J."/>
            <person name="Kudrna D."/>
            <person name="Lee S."/>
            <person name="Talag J."/>
            <person name="Welchert J."/>
            <person name="Wing R.A."/>
        </authorList>
    </citation>
    <scope>NUCLEOTIDE SEQUENCE [LARGE SCALE GENOMIC DNA]</scope>
</reference>
<dbReference type="AlphaFoldDB" id="A0A0E0KN95"/>
<organism evidence="1">
    <name type="scientific">Oryza punctata</name>
    <name type="common">Red rice</name>
    <dbReference type="NCBI Taxonomy" id="4537"/>
    <lineage>
        <taxon>Eukaryota</taxon>
        <taxon>Viridiplantae</taxon>
        <taxon>Streptophyta</taxon>
        <taxon>Embryophyta</taxon>
        <taxon>Tracheophyta</taxon>
        <taxon>Spermatophyta</taxon>
        <taxon>Magnoliopsida</taxon>
        <taxon>Liliopsida</taxon>
        <taxon>Poales</taxon>
        <taxon>Poaceae</taxon>
        <taxon>BOP clade</taxon>
        <taxon>Oryzoideae</taxon>
        <taxon>Oryzeae</taxon>
        <taxon>Oryzinae</taxon>
        <taxon>Oryza</taxon>
    </lineage>
</organism>
<keyword evidence="2" id="KW-1185">Reference proteome</keyword>
<dbReference type="Gramene" id="OPUNC04G04080.1">
    <property type="protein sequence ID" value="OPUNC04G04080.1"/>
    <property type="gene ID" value="OPUNC04G04080"/>
</dbReference>
<dbReference type="EnsemblPlants" id="OPUNC04G04080.1">
    <property type="protein sequence ID" value="OPUNC04G04080.1"/>
    <property type="gene ID" value="OPUNC04G04080"/>
</dbReference>
<dbReference type="OMA" id="HAPHEEI"/>
<protein>
    <submittedName>
        <fullName evidence="1">Uncharacterized protein</fullName>
    </submittedName>
</protein>
<accession>A0A0E0KN95</accession>
<proteinExistence type="predicted"/>
<evidence type="ECO:0000313" key="2">
    <source>
        <dbReference type="Proteomes" id="UP000026962"/>
    </source>
</evidence>